<keyword evidence="15" id="KW-1185">Reference proteome</keyword>
<evidence type="ECO:0000256" key="4">
    <source>
        <dbReference type="ARBA" id="ARBA00011503"/>
    </source>
</evidence>
<dbReference type="SUPFAM" id="SSF56214">
    <property type="entry name" value="4'-phosphopantetheinyl transferase"/>
    <property type="match status" value="1"/>
</dbReference>
<evidence type="ECO:0000256" key="1">
    <source>
        <dbReference type="ARBA" id="ARBA00003937"/>
    </source>
</evidence>
<dbReference type="InterPro" id="IPR037143">
    <property type="entry name" value="4-PPantetheinyl_Trfase_dom_sf"/>
</dbReference>
<comment type="catalytic activity">
    <reaction evidence="10">
        <text>apo-[aryl-carrier protein] + CoA = holo-[aryl-carrier protein] + adenosine 3',5'-bisphosphate + H(+)</text>
        <dbReference type="Rhea" id="RHEA:48404"/>
        <dbReference type="Rhea" id="RHEA-COMP:15903"/>
        <dbReference type="Rhea" id="RHEA-COMP:17557"/>
        <dbReference type="ChEBI" id="CHEBI:15378"/>
        <dbReference type="ChEBI" id="CHEBI:29999"/>
        <dbReference type="ChEBI" id="CHEBI:57287"/>
        <dbReference type="ChEBI" id="CHEBI:58343"/>
        <dbReference type="ChEBI" id="CHEBI:64479"/>
    </reaction>
</comment>
<gene>
    <name evidence="14" type="ORF">HND93_14455</name>
</gene>
<dbReference type="GO" id="GO:0016740">
    <property type="term" value="F:transferase activity"/>
    <property type="evidence" value="ECO:0007669"/>
    <property type="project" value="UniProtKB-KW"/>
</dbReference>
<evidence type="ECO:0000259" key="13">
    <source>
        <dbReference type="Pfam" id="PF17837"/>
    </source>
</evidence>
<evidence type="ECO:0000313" key="14">
    <source>
        <dbReference type="EMBL" id="NYZ20912.1"/>
    </source>
</evidence>
<organism evidence="14 15">
    <name type="scientific">Azospirillum oleiclasticum</name>
    <dbReference type="NCBI Taxonomy" id="2735135"/>
    <lineage>
        <taxon>Bacteria</taxon>
        <taxon>Pseudomonadati</taxon>
        <taxon>Pseudomonadota</taxon>
        <taxon>Alphaproteobacteria</taxon>
        <taxon>Rhodospirillales</taxon>
        <taxon>Azospirillaceae</taxon>
        <taxon>Azospirillum</taxon>
    </lineage>
</organism>
<evidence type="ECO:0000256" key="11">
    <source>
        <dbReference type="ARBA" id="ARBA00049191"/>
    </source>
</evidence>
<evidence type="ECO:0000256" key="5">
    <source>
        <dbReference type="ARBA" id="ARBA00019087"/>
    </source>
</evidence>
<evidence type="ECO:0000259" key="12">
    <source>
        <dbReference type="Pfam" id="PF01648"/>
    </source>
</evidence>
<reference evidence="14 15" key="1">
    <citation type="submission" date="2020-05" db="EMBL/GenBank/DDBJ databases">
        <title>Azospirillum oleiclasticum sp. nov, a nitrogen-fixing and heavy crude oil-emulsifying bacterium isolated from the crude oil of Yumen Oilfield.</title>
        <authorList>
            <person name="Wu D."/>
            <person name="Cai M."/>
            <person name="Zhang X."/>
        </authorList>
    </citation>
    <scope>NUCLEOTIDE SEQUENCE [LARGE SCALE GENOMIC DNA]</scope>
    <source>
        <strain evidence="14 15">ROY-1-1-2</strain>
    </source>
</reference>
<feature type="domain" description="4'-phosphopantetheinyl transferase" evidence="12">
    <location>
        <begin position="109"/>
        <end position="181"/>
    </location>
</feature>
<evidence type="ECO:0000256" key="3">
    <source>
        <dbReference type="ARBA" id="ARBA00008342"/>
    </source>
</evidence>
<name>A0ABX2T9A9_9PROT</name>
<sequence>MLRMILETFGADDRVVVEACRLDAVDPSPDQLHPDERPAIRQAVAKRRREFIAGRLLARRAAGRWGRPALVLPMAADRAPRWPDSLRGSITHCGQWCAAALCRATDGIAIGIDLEDHPRIDDSLVPMFMTARERHRLEDHPQGERALLTTLVFSAKEAAFKAQYAVTRAPMDFQDLETAVDLAAGCFRTTVRSGSHGHPMDGSVLPGRFFRTDGLVGTCVLIDDPVVDRCRTATG</sequence>
<dbReference type="InterPro" id="IPR008278">
    <property type="entry name" value="4-PPantetheinyl_Trfase_dom"/>
</dbReference>
<keyword evidence="6 14" id="KW-0808">Transferase</keyword>
<evidence type="ECO:0000256" key="6">
    <source>
        <dbReference type="ARBA" id="ARBA00022679"/>
    </source>
</evidence>
<evidence type="ECO:0000256" key="8">
    <source>
        <dbReference type="ARBA" id="ARBA00029894"/>
    </source>
</evidence>
<dbReference type="InterPro" id="IPR003542">
    <property type="entry name" value="Enbac_synth_compD-like"/>
</dbReference>
<comment type="caution">
    <text evidence="14">The sequence shown here is derived from an EMBL/GenBank/DDBJ whole genome shotgun (WGS) entry which is preliminary data.</text>
</comment>
<dbReference type="PRINTS" id="PR01399">
    <property type="entry name" value="ENTSNTHTASED"/>
</dbReference>
<comment type="similarity">
    <text evidence="3">Belongs to the P-Pant transferase superfamily. EntD family.</text>
</comment>
<comment type="catalytic activity">
    <reaction evidence="11">
        <text>apo-[peptidyl-carrier protein] + CoA = holo-[peptidyl-carrier protein] + adenosine 3',5'-bisphosphate + H(+)</text>
        <dbReference type="Rhea" id="RHEA:46228"/>
        <dbReference type="Rhea" id="RHEA-COMP:11479"/>
        <dbReference type="Rhea" id="RHEA-COMP:11480"/>
        <dbReference type="ChEBI" id="CHEBI:15378"/>
        <dbReference type="ChEBI" id="CHEBI:29999"/>
        <dbReference type="ChEBI" id="CHEBI:57287"/>
        <dbReference type="ChEBI" id="CHEBI:58343"/>
        <dbReference type="ChEBI" id="CHEBI:64479"/>
    </reaction>
</comment>
<evidence type="ECO:0000256" key="9">
    <source>
        <dbReference type="ARBA" id="ARBA00031996"/>
    </source>
</evidence>
<dbReference type="PANTHER" id="PTHR38096">
    <property type="entry name" value="ENTEROBACTIN SYNTHASE COMPONENT D"/>
    <property type="match status" value="1"/>
</dbReference>
<protein>
    <recommendedName>
        <fullName evidence="5">Enterobactin synthase component D</fullName>
    </recommendedName>
    <alternativeName>
        <fullName evidence="8">4'-phosphopantetheinyl transferase EntD</fullName>
    </alternativeName>
    <alternativeName>
        <fullName evidence="9">Enterochelin synthase D</fullName>
    </alternativeName>
</protein>
<evidence type="ECO:0000256" key="2">
    <source>
        <dbReference type="ARBA" id="ARBA00004993"/>
    </source>
</evidence>
<evidence type="ECO:0000313" key="15">
    <source>
        <dbReference type="Proteomes" id="UP000584642"/>
    </source>
</evidence>
<evidence type="ECO:0000256" key="10">
    <source>
        <dbReference type="ARBA" id="ARBA00049176"/>
    </source>
</evidence>
<dbReference type="InterPro" id="IPR041354">
    <property type="entry name" value="4PPT_N"/>
</dbReference>
<feature type="domain" description="4'-phosphopantetheinyl transferase N-terminal" evidence="13">
    <location>
        <begin position="36"/>
        <end position="101"/>
    </location>
</feature>
<evidence type="ECO:0000256" key="7">
    <source>
        <dbReference type="ARBA" id="ARBA00023191"/>
    </source>
</evidence>
<comment type="function">
    <text evidence="1">Involved in the biosynthesis of the siderophore enterobactin (enterochelin), which is a macrocyclic trimeric lactone of N-(2,3-dihydroxybenzoyl)-serine. The serine trilactone serves as a scaffolding for the three catechol functionalities that provide hexadentate coordination for the tightly ligated iron(2+) atoms. Plays an essential role in the assembly of the enterobactin by catalyzing the transfer of the 4'-phosphopantetheine (Ppant) moiety from coenzyme A to the apo-domains of both EntB (ArCP domain) and EntF (PCP domain) to yield their holo-forms which make them competent for the activation of 2,3-dihydroxybenzoate (DHB) and L-serine, respectively.</text>
</comment>
<dbReference type="Proteomes" id="UP000584642">
    <property type="component" value="Unassembled WGS sequence"/>
</dbReference>
<dbReference type="PANTHER" id="PTHR38096:SF1">
    <property type="entry name" value="ENTEROBACTIN SYNTHASE COMPONENT D"/>
    <property type="match status" value="1"/>
</dbReference>
<dbReference type="Gene3D" id="3.90.470.20">
    <property type="entry name" value="4'-phosphopantetheinyl transferase domain"/>
    <property type="match status" value="1"/>
</dbReference>
<comment type="subunit">
    <text evidence="4">EntB, EntD, EntE, and EntF form a multienzyme complex called enterobactin synthase.</text>
</comment>
<comment type="pathway">
    <text evidence="2">Siderophore biosynthesis; enterobactin biosynthesis.</text>
</comment>
<accession>A0ABX2T9A9</accession>
<dbReference type="EMBL" id="JABFDB010000010">
    <property type="protein sequence ID" value="NYZ20912.1"/>
    <property type="molecule type" value="Genomic_DNA"/>
</dbReference>
<proteinExistence type="inferred from homology"/>
<keyword evidence="7" id="KW-0259">Enterobactin biosynthesis</keyword>
<dbReference type="Pfam" id="PF17837">
    <property type="entry name" value="4PPT_N"/>
    <property type="match status" value="1"/>
</dbReference>
<dbReference type="Pfam" id="PF01648">
    <property type="entry name" value="ACPS"/>
    <property type="match status" value="1"/>
</dbReference>